<feature type="region of interest" description="Disordered" evidence="1">
    <location>
        <begin position="157"/>
        <end position="178"/>
    </location>
</feature>
<dbReference type="OrthoDB" id="3361196at2759"/>
<keyword evidence="3" id="KW-0732">Signal</keyword>
<protein>
    <submittedName>
        <fullName evidence="4">Uncharacterized protein</fullName>
    </submittedName>
</protein>
<organism evidence="4 5">
    <name type="scientific">Phellinidium pouzarii</name>
    <dbReference type="NCBI Taxonomy" id="167371"/>
    <lineage>
        <taxon>Eukaryota</taxon>
        <taxon>Fungi</taxon>
        <taxon>Dikarya</taxon>
        <taxon>Basidiomycota</taxon>
        <taxon>Agaricomycotina</taxon>
        <taxon>Agaricomycetes</taxon>
        <taxon>Hymenochaetales</taxon>
        <taxon>Hymenochaetaceae</taxon>
        <taxon>Phellinidium</taxon>
    </lineage>
</organism>
<keyword evidence="2" id="KW-0812">Transmembrane</keyword>
<accession>A0A4S4L7P0</accession>
<feature type="chain" id="PRO_5020701780" evidence="3">
    <location>
        <begin position="28"/>
        <end position="212"/>
    </location>
</feature>
<keyword evidence="2" id="KW-0472">Membrane</keyword>
<evidence type="ECO:0000256" key="2">
    <source>
        <dbReference type="SAM" id="Phobius"/>
    </source>
</evidence>
<keyword evidence="5" id="KW-1185">Reference proteome</keyword>
<evidence type="ECO:0000313" key="4">
    <source>
        <dbReference type="EMBL" id="THH07602.1"/>
    </source>
</evidence>
<evidence type="ECO:0000256" key="1">
    <source>
        <dbReference type="SAM" id="MobiDB-lite"/>
    </source>
</evidence>
<feature type="signal peptide" evidence="3">
    <location>
        <begin position="1"/>
        <end position="27"/>
    </location>
</feature>
<feature type="transmembrane region" description="Helical" evidence="2">
    <location>
        <begin position="192"/>
        <end position="211"/>
    </location>
</feature>
<name>A0A4S4L7P0_9AGAM</name>
<reference evidence="4 5" key="1">
    <citation type="submission" date="2019-02" db="EMBL/GenBank/DDBJ databases">
        <title>Genome sequencing of the rare red list fungi Phellinidium pouzarii.</title>
        <authorList>
            <person name="Buettner E."/>
            <person name="Kellner H."/>
        </authorList>
    </citation>
    <scope>NUCLEOTIDE SEQUENCE [LARGE SCALE GENOMIC DNA]</scope>
    <source>
        <strain evidence="4 5">DSM 108285</strain>
    </source>
</reference>
<dbReference type="AlphaFoldDB" id="A0A4S4L7P0"/>
<comment type="caution">
    <text evidence="4">The sequence shown here is derived from an EMBL/GenBank/DDBJ whole genome shotgun (WGS) entry which is preliminary data.</text>
</comment>
<feature type="compositionally biased region" description="Polar residues" evidence="1">
    <location>
        <begin position="162"/>
        <end position="172"/>
    </location>
</feature>
<proteinExistence type="predicted"/>
<keyword evidence="2" id="KW-1133">Transmembrane helix</keyword>
<dbReference type="EMBL" id="SGPK01000135">
    <property type="protein sequence ID" value="THH07602.1"/>
    <property type="molecule type" value="Genomic_DNA"/>
</dbReference>
<sequence length="212" mass="21856">MISFIFNISFILCSSLLLSCAIQSVQCRTLDSVRDSESAISLFHRQDDAASTPSFTASPPSCPLCAQNYANINSCAAAAPVLANFTTVIFNPGAFIYVIKCACTDTFQSAYPQCVDCFTQTNQTAFLSASPSALPSIVTGIRNVCAVESTLLGNASAADGETTPSSAGSSDPTAVGSDTGLVPTSSAMRIRVFGGVWVYAAALSAGAALFAI</sequence>
<evidence type="ECO:0000313" key="5">
    <source>
        <dbReference type="Proteomes" id="UP000308199"/>
    </source>
</evidence>
<evidence type="ECO:0000256" key="3">
    <source>
        <dbReference type="SAM" id="SignalP"/>
    </source>
</evidence>
<dbReference type="Proteomes" id="UP000308199">
    <property type="component" value="Unassembled WGS sequence"/>
</dbReference>
<gene>
    <name evidence="4" type="ORF">EW145_g3272</name>
</gene>